<evidence type="ECO:0000256" key="2">
    <source>
        <dbReference type="ARBA" id="ARBA00022837"/>
    </source>
</evidence>
<evidence type="ECO:0000313" key="4">
    <source>
        <dbReference type="EMBL" id="KOO26127.1"/>
    </source>
</evidence>
<dbReference type="PANTHER" id="PTHR45911:SF4">
    <property type="entry name" value="MULTIPLE C2 AND TRANSMEMBRANE DOMAIN-CONTAINING PROTEIN"/>
    <property type="match status" value="1"/>
</dbReference>
<dbReference type="OrthoDB" id="67700at2759"/>
<comment type="caution">
    <text evidence="4">The sequence shown here is derived from an EMBL/GenBank/DDBJ whole genome shotgun (WGS) entry which is preliminary data.</text>
</comment>
<dbReference type="InterPro" id="IPR000008">
    <property type="entry name" value="C2_dom"/>
</dbReference>
<name>A0A0M0JIH2_9EUKA</name>
<keyword evidence="5" id="KW-1185">Reference proteome</keyword>
<gene>
    <name evidence="4" type="ORF">Ctob_012077</name>
</gene>
<evidence type="ECO:0000313" key="5">
    <source>
        <dbReference type="Proteomes" id="UP000037460"/>
    </source>
</evidence>
<dbReference type="AlphaFoldDB" id="A0A0M0JIH2"/>
<dbReference type="Proteomes" id="UP000037460">
    <property type="component" value="Unassembled WGS sequence"/>
</dbReference>
<dbReference type="GO" id="GO:0016020">
    <property type="term" value="C:membrane"/>
    <property type="evidence" value="ECO:0007669"/>
    <property type="project" value="TreeGrafter"/>
</dbReference>
<keyword evidence="2" id="KW-0106">Calcium</keyword>
<dbReference type="PRINTS" id="PR00360">
    <property type="entry name" value="C2DOMAIN"/>
</dbReference>
<keyword evidence="1" id="KW-0479">Metal-binding</keyword>
<dbReference type="SMART" id="SM00239">
    <property type="entry name" value="C2"/>
    <property type="match status" value="1"/>
</dbReference>
<evidence type="ECO:0000259" key="3">
    <source>
        <dbReference type="PROSITE" id="PS50004"/>
    </source>
</evidence>
<accession>A0A0M0JIH2</accession>
<sequence length="341" mass="37961">MSMSAPWTRPGITIVPKGVLKSPPPLFAKQDELEDVIIQKIMKNAFNSRDRKVPEENDYWKRRRPDTANIPCYPKASPVRPVPRARQYSWRGGPAKGELQVMVKTATSLIAADLEGTSDPYVVIECGGQKRKTEVQYKTLDPVWDQVLTMRGILDDFVETRLNLRVFDWDAIGSPDVIGEVTVILTELWKKGTMEFNERLVGEAGGRSYGRIVFSVTWVPADEFLSKIGSPRTSLYPLTSQGMLAAGQHGSTASIGSPQQSTTTVELPPVPVLLPSKFDWVMLTYQRQPQHLHTTEEALNSASVAALSIPRNAPVLRRDRRSGVISPWSRTNSLSVHDARA</sequence>
<dbReference type="SUPFAM" id="SSF49562">
    <property type="entry name" value="C2 domain (Calcium/lipid-binding domain, CaLB)"/>
    <property type="match status" value="1"/>
</dbReference>
<dbReference type="Pfam" id="PF00168">
    <property type="entry name" value="C2"/>
    <property type="match status" value="1"/>
</dbReference>
<dbReference type="EMBL" id="JWZX01002888">
    <property type="protein sequence ID" value="KOO26127.1"/>
    <property type="molecule type" value="Genomic_DNA"/>
</dbReference>
<protein>
    <submittedName>
        <fullName evidence="4">Multiple c2 and transmembrane domain-containing protein 2</fullName>
    </submittedName>
</protein>
<dbReference type="PROSITE" id="PS50004">
    <property type="entry name" value="C2"/>
    <property type="match status" value="1"/>
</dbReference>
<dbReference type="InterPro" id="IPR035892">
    <property type="entry name" value="C2_domain_sf"/>
</dbReference>
<keyword evidence="4" id="KW-0812">Transmembrane</keyword>
<dbReference type="Gene3D" id="2.60.40.150">
    <property type="entry name" value="C2 domain"/>
    <property type="match status" value="1"/>
</dbReference>
<proteinExistence type="predicted"/>
<feature type="domain" description="C2" evidence="3">
    <location>
        <begin position="78"/>
        <end position="198"/>
    </location>
</feature>
<organism evidence="4 5">
    <name type="scientific">Chrysochromulina tobinii</name>
    <dbReference type="NCBI Taxonomy" id="1460289"/>
    <lineage>
        <taxon>Eukaryota</taxon>
        <taxon>Haptista</taxon>
        <taxon>Haptophyta</taxon>
        <taxon>Prymnesiophyceae</taxon>
        <taxon>Prymnesiales</taxon>
        <taxon>Chrysochromulinaceae</taxon>
        <taxon>Chrysochromulina</taxon>
    </lineage>
</organism>
<reference evidence="5" key="1">
    <citation type="journal article" date="2015" name="PLoS Genet.">
        <title>Genome Sequence and Transcriptome Analyses of Chrysochromulina tobin: Metabolic Tools for Enhanced Algal Fitness in the Prominent Order Prymnesiales (Haptophyceae).</title>
        <authorList>
            <person name="Hovde B.T."/>
            <person name="Deodato C.R."/>
            <person name="Hunsperger H.M."/>
            <person name="Ryken S.A."/>
            <person name="Yost W."/>
            <person name="Jha R.K."/>
            <person name="Patterson J."/>
            <person name="Monnat R.J. Jr."/>
            <person name="Barlow S.B."/>
            <person name="Starkenburg S.R."/>
            <person name="Cattolico R.A."/>
        </authorList>
    </citation>
    <scope>NUCLEOTIDE SEQUENCE</scope>
    <source>
        <strain evidence="5">CCMP291</strain>
    </source>
</reference>
<dbReference type="CDD" id="cd00030">
    <property type="entry name" value="C2"/>
    <property type="match status" value="1"/>
</dbReference>
<evidence type="ECO:0000256" key="1">
    <source>
        <dbReference type="ARBA" id="ARBA00022723"/>
    </source>
</evidence>
<dbReference type="GO" id="GO:0005509">
    <property type="term" value="F:calcium ion binding"/>
    <property type="evidence" value="ECO:0007669"/>
    <property type="project" value="TreeGrafter"/>
</dbReference>
<dbReference type="PANTHER" id="PTHR45911">
    <property type="entry name" value="C2 DOMAIN-CONTAINING PROTEIN"/>
    <property type="match status" value="1"/>
</dbReference>
<keyword evidence="4" id="KW-0472">Membrane</keyword>